<dbReference type="AlphaFoldDB" id="A0A2G4EW12"/>
<dbReference type="SMART" id="SM00728">
    <property type="entry name" value="ChW"/>
    <property type="match status" value="6"/>
</dbReference>
<evidence type="ECO:0000313" key="2">
    <source>
        <dbReference type="Proteomes" id="UP000226442"/>
    </source>
</evidence>
<reference evidence="1" key="1">
    <citation type="submission" date="2017-10" db="EMBL/GenBank/DDBJ databases">
        <title>Draft genome sequence of the planktic cyanobacteria Tychonema bourrellyi isolated from alpine lentic freshwater.</title>
        <authorList>
            <person name="Tett A."/>
            <person name="Armanini F."/>
            <person name="Asnicar F."/>
            <person name="Boscaini A."/>
            <person name="Pasolli E."/>
            <person name="Zolfo M."/>
            <person name="Donati C."/>
            <person name="Salmaso N."/>
            <person name="Segata N."/>
        </authorList>
    </citation>
    <scope>NUCLEOTIDE SEQUENCE</scope>
    <source>
        <strain evidence="1">FEM_GT703</strain>
    </source>
</reference>
<evidence type="ECO:0000313" key="1">
    <source>
        <dbReference type="EMBL" id="PHX53709.1"/>
    </source>
</evidence>
<proteinExistence type="predicted"/>
<evidence type="ECO:0008006" key="3">
    <source>
        <dbReference type="Google" id="ProtNLM"/>
    </source>
</evidence>
<organism evidence="1 2">
    <name type="scientific">Tychonema bourrellyi FEM_GT703</name>
    <dbReference type="NCBI Taxonomy" id="2040638"/>
    <lineage>
        <taxon>Bacteria</taxon>
        <taxon>Bacillati</taxon>
        <taxon>Cyanobacteriota</taxon>
        <taxon>Cyanophyceae</taxon>
        <taxon>Oscillatoriophycideae</taxon>
        <taxon>Oscillatoriales</taxon>
        <taxon>Microcoleaceae</taxon>
        <taxon>Tychonema</taxon>
    </lineage>
</organism>
<name>A0A2G4EW12_9CYAN</name>
<protein>
    <recommendedName>
        <fullName evidence="3">Hydrogenase</fullName>
    </recommendedName>
</protein>
<dbReference type="Pfam" id="PF07538">
    <property type="entry name" value="ChW"/>
    <property type="match status" value="6"/>
</dbReference>
<keyword evidence="2" id="KW-1185">Reference proteome</keyword>
<dbReference type="EMBL" id="NXIB02000161">
    <property type="protein sequence ID" value="PHX53709.1"/>
    <property type="molecule type" value="Genomic_DNA"/>
</dbReference>
<gene>
    <name evidence="1" type="ORF">CP500_020120</name>
</gene>
<comment type="caution">
    <text evidence="1">The sequence shown here is derived from an EMBL/GenBank/DDBJ whole genome shotgun (WGS) entry which is preliminary data.</text>
</comment>
<dbReference type="InterPro" id="IPR006637">
    <property type="entry name" value="ChW"/>
</dbReference>
<dbReference type="OrthoDB" id="442171at2"/>
<sequence length="580" mass="62309">MEPTHKDLLQQIAGLSETYPNLADRLAQSAKQLQDSGLPPSESLLQEIVSYSRNFSLVQKQALELSNSALVPGEVTSLKEIQDLIQTIAASEGQVEIREQALKVLDRVLAIAHREQSDFGPLQSVHGRARELHRAISESTLTQLHSDAESLVSGKHPVAAVLALVEQQDKLDDEQWVILEETVSAAFGKQIAVAISRGKLIVAEIPRAFQVPAAAKIEPVSPAVAEPLPEIIVIPSGNVAPKQVVVVPEIKILESPAPSAPMHEVIIVPSMEIPQSLQTKGSGNIVFGAPTATKPAPIEGTLGLKVLVHIQGIGDRTFGSQEYAGTKAQGRRVEGFQVNLEPAIPGLKVEYMAHVEGVGDTPWVSEQELAGFRDKGKRIEGFAVRLSGAQADKYDVFYTAHIQNIGDTKVASNGEYCGTRGKALRVEGINVWVVPSAKAQPAQPVGLKVLVHIQGIGDRTFSDREYAGSKGQGRRVEGFQMKIEPPVAGLKLQYMAHVESVGDTAWIEEGDLAGLRGKAKRIEGFAARLTGADADKYNVLYTAHIQNVGDTPTASNGQYCGTRGKGLRVEGITVWVEAKA</sequence>
<dbReference type="RefSeq" id="WP_096831057.1">
    <property type="nucleotide sequence ID" value="NZ_NXIB02000161.1"/>
</dbReference>
<dbReference type="Proteomes" id="UP000226442">
    <property type="component" value="Unassembled WGS sequence"/>
</dbReference>
<accession>A0A2G4EW12</accession>